<dbReference type="InterPro" id="IPR015797">
    <property type="entry name" value="NUDIX_hydrolase-like_dom_sf"/>
</dbReference>
<dbReference type="EMBL" id="PGTM01000070">
    <property type="protein sequence ID" value="PJF36228.1"/>
    <property type="molecule type" value="Genomic_DNA"/>
</dbReference>
<dbReference type="InterPro" id="IPR000086">
    <property type="entry name" value="NUDIX_hydrolase_dom"/>
</dbReference>
<evidence type="ECO:0000313" key="7">
    <source>
        <dbReference type="Proteomes" id="UP000229681"/>
    </source>
</evidence>
<evidence type="ECO:0000313" key="4">
    <source>
        <dbReference type="EMBL" id="PJF36228.1"/>
    </source>
</evidence>
<comment type="caution">
    <text evidence="5">The sequence shown here is derived from an EMBL/GenBank/DDBJ whole genome shotgun (WGS) entry which is preliminary data.</text>
</comment>
<dbReference type="GO" id="GO:0016787">
    <property type="term" value="F:hydrolase activity"/>
    <property type="evidence" value="ECO:0007669"/>
    <property type="project" value="UniProtKB-KW"/>
</dbReference>
<dbReference type="PRINTS" id="PR00502">
    <property type="entry name" value="NUDIXFAMILY"/>
</dbReference>
<organism evidence="5 6">
    <name type="scientific">Candidatus Thermofonsia Clade 1 bacterium</name>
    <dbReference type="NCBI Taxonomy" id="2364210"/>
    <lineage>
        <taxon>Bacteria</taxon>
        <taxon>Bacillati</taxon>
        <taxon>Chloroflexota</taxon>
        <taxon>Candidatus Thermofontia</taxon>
        <taxon>Candidatus Thermofonsia Clade 1</taxon>
    </lineage>
</organism>
<feature type="domain" description="Nudix hydrolase" evidence="3">
    <location>
        <begin position="28"/>
        <end position="155"/>
    </location>
</feature>
<name>A0A2M8PXU7_9CHLR</name>
<dbReference type="PANTHER" id="PTHR43046:SF14">
    <property type="entry name" value="MUTT_NUDIX FAMILY PROTEIN"/>
    <property type="match status" value="1"/>
</dbReference>
<dbReference type="AlphaFoldDB" id="A0A2M8PXU7"/>
<dbReference type="Gene3D" id="3.90.79.10">
    <property type="entry name" value="Nucleoside Triphosphate Pyrophosphohydrolase"/>
    <property type="match status" value="1"/>
</dbReference>
<gene>
    <name evidence="4" type="ORF">CUN49_06560</name>
    <name evidence="5" type="ORF">CUN50_04450</name>
</gene>
<dbReference type="PANTHER" id="PTHR43046">
    <property type="entry name" value="GDP-MANNOSE MANNOSYL HYDROLASE"/>
    <property type="match status" value="1"/>
</dbReference>
<dbReference type="PROSITE" id="PS51462">
    <property type="entry name" value="NUDIX"/>
    <property type="match status" value="1"/>
</dbReference>
<keyword evidence="2" id="KW-0378">Hydrolase</keyword>
<evidence type="ECO:0000259" key="3">
    <source>
        <dbReference type="PROSITE" id="PS51462"/>
    </source>
</evidence>
<evidence type="ECO:0000256" key="1">
    <source>
        <dbReference type="ARBA" id="ARBA00001946"/>
    </source>
</evidence>
<dbReference type="Proteomes" id="UP000228947">
    <property type="component" value="Unassembled WGS sequence"/>
</dbReference>
<evidence type="ECO:0000313" key="5">
    <source>
        <dbReference type="EMBL" id="PJF42367.1"/>
    </source>
</evidence>
<dbReference type="EMBL" id="PGTL01000020">
    <property type="protein sequence ID" value="PJF42367.1"/>
    <property type="molecule type" value="Genomic_DNA"/>
</dbReference>
<dbReference type="Pfam" id="PF00293">
    <property type="entry name" value="NUDIX"/>
    <property type="match status" value="1"/>
</dbReference>
<accession>A0A2M8PXU7</accession>
<reference evidence="6 7" key="1">
    <citation type="submission" date="2017-11" db="EMBL/GenBank/DDBJ databases">
        <title>Evolution of Phototrophy in the Chloroflexi Phylum Driven by Horizontal Gene Transfer.</title>
        <authorList>
            <person name="Ward L.M."/>
            <person name="Hemp J."/>
            <person name="Shih P.M."/>
            <person name="Mcglynn S.E."/>
            <person name="Fischer W."/>
        </authorList>
    </citation>
    <scope>NUCLEOTIDE SEQUENCE [LARGE SCALE GENOMIC DNA]</scope>
    <source>
        <strain evidence="5">CP1_1M</strain>
        <strain evidence="4">JP3_13</strain>
    </source>
</reference>
<dbReference type="SUPFAM" id="SSF55811">
    <property type="entry name" value="Nudix"/>
    <property type="match status" value="1"/>
</dbReference>
<comment type="cofactor">
    <cofactor evidence="1">
        <name>Mg(2+)</name>
        <dbReference type="ChEBI" id="CHEBI:18420"/>
    </cofactor>
</comment>
<evidence type="ECO:0000256" key="2">
    <source>
        <dbReference type="ARBA" id="ARBA00022801"/>
    </source>
</evidence>
<dbReference type="CDD" id="cd02883">
    <property type="entry name" value="NUDIX_Hydrolase"/>
    <property type="match status" value="1"/>
</dbReference>
<dbReference type="Proteomes" id="UP000229681">
    <property type="component" value="Unassembled WGS sequence"/>
</dbReference>
<proteinExistence type="predicted"/>
<evidence type="ECO:0000313" key="6">
    <source>
        <dbReference type="Proteomes" id="UP000228947"/>
    </source>
</evidence>
<protein>
    <submittedName>
        <fullName evidence="5">ADP-ribose pyrophosphatase</fullName>
    </submittedName>
</protein>
<dbReference type="InterPro" id="IPR020476">
    <property type="entry name" value="Nudix_hydrolase"/>
</dbReference>
<sequence length="164" mass="18420">MTAQRLANLLRRAPWLIHIPLRLARPFHAHVTVGAVGAVFNAAGQLLLVEHLFHPLTPWGLPGGGMNRGETPDQTVRRELLEETALQIEIVRPLIITKSHLLPHHLDIGYLCRLSAPDQPIRLSRELLAYRWFSPEEPLPPLSPFHAEVVRLARQAMAASPIFD</sequence>
<accession>A0A2M8PFA4</accession>